<dbReference type="OrthoDB" id="8251699at2759"/>
<evidence type="ECO:0000256" key="1">
    <source>
        <dbReference type="SAM" id="MobiDB-lite"/>
    </source>
</evidence>
<dbReference type="Proteomes" id="UP000708208">
    <property type="component" value="Unassembled WGS sequence"/>
</dbReference>
<feature type="compositionally biased region" description="Polar residues" evidence="1">
    <location>
        <begin position="266"/>
        <end position="281"/>
    </location>
</feature>
<proteinExistence type="predicted"/>
<feature type="non-terminal residue" evidence="2">
    <location>
        <position position="310"/>
    </location>
</feature>
<sequence>QIPATVPVSPVFEVEVMKAMAQLEERKTVTLYIVPQNSLHVFPHALQKIPSSLALPPLFAGYKGSLPLSGPITTSPGHIPAVEVPLEKPLVLGVAQQDVLAPAGFTVLLQGPQGNPLSYPLVTGALLAPVPVGTIISEDTPVVLTTLYAVPNLPSLPSAVQVLAQFSPSKGHGPGGPQLIPASPVRPVNAIAIRPAPIGQIQVSSTPSSVYPISPVGPQVSFGQYPIREQVPVYPSKHPRPPTVVQVPFTQSTPRPVTEIPISPQAPFSQRPFPNSKESPYLTQLREDSLRRQIQDLQQQLNDIQASRYE</sequence>
<dbReference type="AlphaFoldDB" id="A0A8J2LF14"/>
<evidence type="ECO:0000313" key="2">
    <source>
        <dbReference type="EMBL" id="CAG7833988.1"/>
    </source>
</evidence>
<reference evidence="2" key="1">
    <citation type="submission" date="2021-06" db="EMBL/GenBank/DDBJ databases">
        <authorList>
            <person name="Hodson N. C."/>
            <person name="Mongue J. A."/>
            <person name="Jaron S. K."/>
        </authorList>
    </citation>
    <scope>NUCLEOTIDE SEQUENCE</scope>
</reference>
<protein>
    <submittedName>
        <fullName evidence="2">Uncharacterized protein</fullName>
    </submittedName>
</protein>
<evidence type="ECO:0000313" key="3">
    <source>
        <dbReference type="Proteomes" id="UP000708208"/>
    </source>
</evidence>
<dbReference type="EMBL" id="CAJVCH010570076">
    <property type="protein sequence ID" value="CAG7833988.1"/>
    <property type="molecule type" value="Genomic_DNA"/>
</dbReference>
<gene>
    <name evidence="2" type="ORF">AFUS01_LOCUS43540</name>
</gene>
<organism evidence="2 3">
    <name type="scientific">Allacma fusca</name>
    <dbReference type="NCBI Taxonomy" id="39272"/>
    <lineage>
        <taxon>Eukaryota</taxon>
        <taxon>Metazoa</taxon>
        <taxon>Ecdysozoa</taxon>
        <taxon>Arthropoda</taxon>
        <taxon>Hexapoda</taxon>
        <taxon>Collembola</taxon>
        <taxon>Symphypleona</taxon>
        <taxon>Sminthuridae</taxon>
        <taxon>Allacma</taxon>
    </lineage>
</organism>
<name>A0A8J2LF14_9HEXA</name>
<keyword evidence="3" id="KW-1185">Reference proteome</keyword>
<accession>A0A8J2LF14</accession>
<feature type="region of interest" description="Disordered" evidence="1">
    <location>
        <begin position="254"/>
        <end position="281"/>
    </location>
</feature>
<comment type="caution">
    <text evidence="2">The sequence shown here is derived from an EMBL/GenBank/DDBJ whole genome shotgun (WGS) entry which is preliminary data.</text>
</comment>